<protein>
    <submittedName>
        <fullName evidence="1">Uncharacterized protein</fullName>
    </submittedName>
</protein>
<accession>A0AAV7L709</accession>
<dbReference type="AlphaFoldDB" id="A0AAV7L709"/>
<dbReference type="EMBL" id="JANPWB010000015">
    <property type="protein sequence ID" value="KAJ1087282.1"/>
    <property type="molecule type" value="Genomic_DNA"/>
</dbReference>
<organism evidence="1 2">
    <name type="scientific">Pleurodeles waltl</name>
    <name type="common">Iberian ribbed newt</name>
    <dbReference type="NCBI Taxonomy" id="8319"/>
    <lineage>
        <taxon>Eukaryota</taxon>
        <taxon>Metazoa</taxon>
        <taxon>Chordata</taxon>
        <taxon>Craniata</taxon>
        <taxon>Vertebrata</taxon>
        <taxon>Euteleostomi</taxon>
        <taxon>Amphibia</taxon>
        <taxon>Batrachia</taxon>
        <taxon>Caudata</taxon>
        <taxon>Salamandroidea</taxon>
        <taxon>Salamandridae</taxon>
        <taxon>Pleurodelinae</taxon>
        <taxon>Pleurodeles</taxon>
    </lineage>
</organism>
<dbReference type="Proteomes" id="UP001066276">
    <property type="component" value="Chromosome 11"/>
</dbReference>
<gene>
    <name evidence="1" type="ORF">NDU88_000462</name>
</gene>
<evidence type="ECO:0000313" key="1">
    <source>
        <dbReference type="EMBL" id="KAJ1087282.1"/>
    </source>
</evidence>
<comment type="caution">
    <text evidence="1">The sequence shown here is derived from an EMBL/GenBank/DDBJ whole genome shotgun (WGS) entry which is preliminary data.</text>
</comment>
<proteinExistence type="predicted"/>
<name>A0AAV7L709_PLEWA</name>
<sequence>MEKKETQPSHTALDPAPLPTGLASKVFCRLDAVLDAVLWDSLMDAQYDKLERLIKDAKADLQKPFTGDEDIVVGLLDRLPNHLTMFYTLV</sequence>
<evidence type="ECO:0000313" key="2">
    <source>
        <dbReference type="Proteomes" id="UP001066276"/>
    </source>
</evidence>
<keyword evidence="2" id="KW-1185">Reference proteome</keyword>
<reference evidence="1" key="1">
    <citation type="journal article" date="2022" name="bioRxiv">
        <title>Sequencing and chromosome-scale assembly of the giantPleurodeles waltlgenome.</title>
        <authorList>
            <person name="Brown T."/>
            <person name="Elewa A."/>
            <person name="Iarovenko S."/>
            <person name="Subramanian E."/>
            <person name="Araus A.J."/>
            <person name="Petzold A."/>
            <person name="Susuki M."/>
            <person name="Suzuki K.-i.T."/>
            <person name="Hayashi T."/>
            <person name="Toyoda A."/>
            <person name="Oliveira C."/>
            <person name="Osipova E."/>
            <person name="Leigh N.D."/>
            <person name="Simon A."/>
            <person name="Yun M.H."/>
        </authorList>
    </citation>
    <scope>NUCLEOTIDE SEQUENCE</scope>
    <source>
        <strain evidence="1">20211129_DDA</strain>
        <tissue evidence="1">Liver</tissue>
    </source>
</reference>